<sequence>MKLTLFSTVPLLSVLYPLPFSSRSLYHTLKAPPLPSRDPYTLSFNLYPFPPDPCTLPCNIHPFPPDPSILPCNLHPFPPDPCTLPCNLHPSPPDPVYPTL</sequence>
<dbReference type="EMBL" id="BLXT01007596">
    <property type="protein sequence ID" value="GFO40208.1"/>
    <property type="molecule type" value="Genomic_DNA"/>
</dbReference>
<organism evidence="1 2">
    <name type="scientific">Plakobranchus ocellatus</name>
    <dbReference type="NCBI Taxonomy" id="259542"/>
    <lineage>
        <taxon>Eukaryota</taxon>
        <taxon>Metazoa</taxon>
        <taxon>Spiralia</taxon>
        <taxon>Lophotrochozoa</taxon>
        <taxon>Mollusca</taxon>
        <taxon>Gastropoda</taxon>
        <taxon>Heterobranchia</taxon>
        <taxon>Euthyneura</taxon>
        <taxon>Panpulmonata</taxon>
        <taxon>Sacoglossa</taxon>
        <taxon>Placobranchoidea</taxon>
        <taxon>Plakobranchidae</taxon>
        <taxon>Plakobranchus</taxon>
    </lineage>
</organism>
<dbReference type="Proteomes" id="UP000735302">
    <property type="component" value="Unassembled WGS sequence"/>
</dbReference>
<reference evidence="1 2" key="1">
    <citation type="journal article" date="2021" name="Elife">
        <title>Chloroplast acquisition without the gene transfer in kleptoplastic sea slugs, Plakobranchus ocellatus.</title>
        <authorList>
            <person name="Maeda T."/>
            <person name="Takahashi S."/>
            <person name="Yoshida T."/>
            <person name="Shimamura S."/>
            <person name="Takaki Y."/>
            <person name="Nagai Y."/>
            <person name="Toyoda A."/>
            <person name="Suzuki Y."/>
            <person name="Arimoto A."/>
            <person name="Ishii H."/>
            <person name="Satoh N."/>
            <person name="Nishiyama T."/>
            <person name="Hasebe M."/>
            <person name="Maruyama T."/>
            <person name="Minagawa J."/>
            <person name="Obokata J."/>
            <person name="Shigenobu S."/>
        </authorList>
    </citation>
    <scope>NUCLEOTIDE SEQUENCE [LARGE SCALE GENOMIC DNA]</scope>
</reference>
<comment type="caution">
    <text evidence="1">The sequence shown here is derived from an EMBL/GenBank/DDBJ whole genome shotgun (WGS) entry which is preliminary data.</text>
</comment>
<dbReference type="AlphaFoldDB" id="A0AAV4D817"/>
<evidence type="ECO:0000313" key="1">
    <source>
        <dbReference type="EMBL" id="GFO40208.1"/>
    </source>
</evidence>
<gene>
    <name evidence="1" type="ORF">PoB_006671300</name>
</gene>
<name>A0AAV4D817_9GAST</name>
<accession>A0AAV4D817</accession>
<proteinExistence type="predicted"/>
<evidence type="ECO:0000313" key="2">
    <source>
        <dbReference type="Proteomes" id="UP000735302"/>
    </source>
</evidence>
<keyword evidence="2" id="KW-1185">Reference proteome</keyword>
<protein>
    <submittedName>
        <fullName evidence="1">Uncharacterized protein</fullName>
    </submittedName>
</protein>